<evidence type="ECO:0000256" key="1">
    <source>
        <dbReference type="ARBA" id="ARBA00007261"/>
    </source>
</evidence>
<gene>
    <name evidence="4" type="ORF">CHT91_00545</name>
</gene>
<proteinExistence type="inferred from homology"/>
<dbReference type="AlphaFoldDB" id="A0A3E2DN92"/>
<name>A0A3E2DN92_9ACTN</name>
<accession>A0A3E2DN92</accession>
<evidence type="ECO:0000313" key="4">
    <source>
        <dbReference type="EMBL" id="RFT46852.1"/>
    </source>
</evidence>
<dbReference type="Pfam" id="PF05193">
    <property type="entry name" value="Peptidase_M16_C"/>
    <property type="match status" value="1"/>
</dbReference>
<protein>
    <submittedName>
        <fullName evidence="4">Peptidase M16</fullName>
    </submittedName>
</protein>
<dbReference type="PANTHER" id="PTHR11851:SF49">
    <property type="entry name" value="MITOCHONDRIAL-PROCESSING PEPTIDASE SUBUNIT ALPHA"/>
    <property type="match status" value="1"/>
</dbReference>
<dbReference type="PANTHER" id="PTHR11851">
    <property type="entry name" value="METALLOPROTEASE"/>
    <property type="match status" value="1"/>
</dbReference>
<dbReference type="GO" id="GO:0046872">
    <property type="term" value="F:metal ion binding"/>
    <property type="evidence" value="ECO:0007669"/>
    <property type="project" value="InterPro"/>
</dbReference>
<evidence type="ECO:0000259" key="3">
    <source>
        <dbReference type="Pfam" id="PF05193"/>
    </source>
</evidence>
<comment type="caution">
    <text evidence="4">The sequence shown here is derived from an EMBL/GenBank/DDBJ whole genome shotgun (WGS) entry which is preliminary data.</text>
</comment>
<dbReference type="InterPro" id="IPR011249">
    <property type="entry name" value="Metalloenz_LuxS/M16"/>
</dbReference>
<dbReference type="EMBL" id="NOWI01000001">
    <property type="protein sequence ID" value="RFT46852.1"/>
    <property type="molecule type" value="Genomic_DNA"/>
</dbReference>
<dbReference type="InterPro" id="IPR011765">
    <property type="entry name" value="Pept_M16_N"/>
</dbReference>
<dbReference type="Pfam" id="PF00675">
    <property type="entry name" value="Peptidase_M16"/>
    <property type="match status" value="1"/>
</dbReference>
<dbReference type="RefSeq" id="WP_117188228.1">
    <property type="nucleotide sequence ID" value="NZ_JASORL010000013.1"/>
</dbReference>
<reference evidence="4 5" key="1">
    <citation type="submission" date="2017-07" db="EMBL/GenBank/DDBJ databases">
        <authorList>
            <person name="Sun Z.S."/>
            <person name="Albrecht U."/>
            <person name="Echele G."/>
            <person name="Lee C.C."/>
        </authorList>
    </citation>
    <scope>NUCLEOTIDE SEQUENCE [LARGE SCALE GENOMIC DNA]</scope>
    <source>
        <strain evidence="4 5">P16-029</strain>
    </source>
</reference>
<feature type="domain" description="Peptidase M16 N-terminal" evidence="2">
    <location>
        <begin position="21"/>
        <end position="145"/>
    </location>
</feature>
<dbReference type="Gene3D" id="3.30.830.10">
    <property type="entry name" value="Metalloenzyme, LuxS/M16 peptidase-like"/>
    <property type="match status" value="2"/>
</dbReference>
<dbReference type="InterPro" id="IPR050361">
    <property type="entry name" value="MPP/UQCRC_Complex"/>
</dbReference>
<dbReference type="SUPFAM" id="SSF63411">
    <property type="entry name" value="LuxS/MPP-like metallohydrolase"/>
    <property type="match status" value="2"/>
</dbReference>
<evidence type="ECO:0000313" key="5">
    <source>
        <dbReference type="Proteomes" id="UP000259211"/>
    </source>
</evidence>
<organism evidence="4 5">
    <name type="scientific">Cutibacterium avidum</name>
    <dbReference type="NCBI Taxonomy" id="33010"/>
    <lineage>
        <taxon>Bacteria</taxon>
        <taxon>Bacillati</taxon>
        <taxon>Actinomycetota</taxon>
        <taxon>Actinomycetes</taxon>
        <taxon>Propionibacteriales</taxon>
        <taxon>Propionibacteriaceae</taxon>
        <taxon>Cutibacterium</taxon>
    </lineage>
</organism>
<comment type="similarity">
    <text evidence="1">Belongs to the peptidase M16 family.</text>
</comment>
<evidence type="ECO:0000259" key="2">
    <source>
        <dbReference type="Pfam" id="PF00675"/>
    </source>
</evidence>
<sequence length="424" mass="45988">MLEPMSEGLQLHRTTLDNGMRVVVNPDATSPGVAVNIWYQVGSADEEVGRFGFAHLFEHLMFSGTTSGIASSEHLATVESVGGSANASTSFDRTNYYETVPAGALELALWLEAERLAHLAVTEENLATQREVVKEEKRQRYDNTPYGDLLDLLLDGRFGETHPYGHPTIGSVPDLDAACLDDVTAFHSTWYRPDNAVLVISGCVEADEGLVLAEKYLGAAPTAPGDLPTRIQGPVRHDNPRVVVERPVPRTAVTRSWATPPITDPDNLAVAMAIDAIGSGMSSRLIRTLERERHLVDGIAMNDFGLSRGSSAALVSAHLKPGVPEEELTGAVDEIIAEFAASGPREAELERARAQVERDWLESLAVVDERADLLNMHETLLGDANLVNTHLDRVRAITADQVTEAANRWLSPEQASTVVHKEVA</sequence>
<dbReference type="InterPro" id="IPR007863">
    <property type="entry name" value="Peptidase_M16_C"/>
</dbReference>
<feature type="domain" description="Peptidase M16 C-terminal" evidence="3">
    <location>
        <begin position="180"/>
        <end position="355"/>
    </location>
</feature>
<dbReference type="Proteomes" id="UP000259211">
    <property type="component" value="Unassembled WGS sequence"/>
</dbReference>